<dbReference type="AlphaFoldDB" id="A0A1T4K7I9"/>
<gene>
    <name evidence="2" type="ORF">SAMN02745126_00784</name>
</gene>
<dbReference type="EMBL" id="FUWJ01000001">
    <property type="protein sequence ID" value="SJZ38376.1"/>
    <property type="molecule type" value="Genomic_DNA"/>
</dbReference>
<dbReference type="InterPro" id="IPR024289">
    <property type="entry name" value="DUF3828"/>
</dbReference>
<evidence type="ECO:0000313" key="2">
    <source>
        <dbReference type="EMBL" id="SJZ38376.1"/>
    </source>
</evidence>
<organism evidence="2 3">
    <name type="scientific">Enhydrobacter aerosaccus</name>
    <dbReference type="NCBI Taxonomy" id="225324"/>
    <lineage>
        <taxon>Bacteria</taxon>
        <taxon>Pseudomonadati</taxon>
        <taxon>Pseudomonadota</taxon>
        <taxon>Alphaproteobacteria</taxon>
        <taxon>Hyphomicrobiales</taxon>
        <taxon>Enhydrobacter</taxon>
    </lineage>
</organism>
<dbReference type="Pfam" id="PF12883">
    <property type="entry name" value="DUF3828"/>
    <property type="match status" value="1"/>
</dbReference>
<protein>
    <recommendedName>
        <fullName evidence="1">DUF3828 domain-containing protein</fullName>
    </recommendedName>
</protein>
<evidence type="ECO:0000313" key="3">
    <source>
        <dbReference type="Proteomes" id="UP000190092"/>
    </source>
</evidence>
<name>A0A1T4K7I9_9HYPH</name>
<dbReference type="STRING" id="225324.SAMN02745126_00784"/>
<reference evidence="3" key="1">
    <citation type="submission" date="2017-02" db="EMBL/GenBank/DDBJ databases">
        <authorList>
            <person name="Varghese N."/>
            <person name="Submissions S."/>
        </authorList>
    </citation>
    <scope>NUCLEOTIDE SEQUENCE [LARGE SCALE GENOMIC DNA]</scope>
    <source>
        <strain evidence="3">ATCC 27094</strain>
    </source>
</reference>
<accession>A0A1T4K7I9</accession>
<dbReference type="Proteomes" id="UP000190092">
    <property type="component" value="Unassembled WGS sequence"/>
</dbReference>
<keyword evidence="3" id="KW-1185">Reference proteome</keyword>
<proteinExistence type="predicted"/>
<sequence>MVTLLLVAPLSANAQGQTPQAFLEELYRPYRQKDFKGQPYWETSRYFAPDLAAEIDKDMAAASKRNEVPLLDGDPFIDAQDWEITDLTVASSVDGGSAKGAISFKNAGQPKTVTVFLVQTPKGWRIADIVSPNGSLRKLYKLP</sequence>
<evidence type="ECO:0000259" key="1">
    <source>
        <dbReference type="Pfam" id="PF12883"/>
    </source>
</evidence>
<dbReference type="Gene3D" id="3.10.450.50">
    <property type="match status" value="1"/>
</dbReference>
<feature type="domain" description="DUF3828" evidence="1">
    <location>
        <begin position="33"/>
        <end position="131"/>
    </location>
</feature>